<dbReference type="AlphaFoldDB" id="A0A8D8ZAE9"/>
<dbReference type="EMBL" id="HBUF01437280">
    <property type="protein sequence ID" value="CAG6742596.1"/>
    <property type="molecule type" value="Transcribed_RNA"/>
</dbReference>
<evidence type="ECO:0000313" key="2">
    <source>
        <dbReference type="EMBL" id="CAG6742596.1"/>
    </source>
</evidence>
<protein>
    <submittedName>
        <fullName evidence="2">Uncharacterized protein</fullName>
    </submittedName>
</protein>
<feature type="transmembrane region" description="Helical" evidence="1">
    <location>
        <begin position="68"/>
        <end position="94"/>
    </location>
</feature>
<keyword evidence="1" id="KW-0472">Membrane</keyword>
<reference evidence="2" key="1">
    <citation type="submission" date="2021-05" db="EMBL/GenBank/DDBJ databases">
        <authorList>
            <person name="Alioto T."/>
            <person name="Alioto T."/>
            <person name="Gomez Garrido J."/>
        </authorList>
    </citation>
    <scope>NUCLEOTIDE SEQUENCE</scope>
</reference>
<organism evidence="2">
    <name type="scientific">Cacopsylla melanoneura</name>
    <dbReference type="NCBI Taxonomy" id="428564"/>
    <lineage>
        <taxon>Eukaryota</taxon>
        <taxon>Metazoa</taxon>
        <taxon>Ecdysozoa</taxon>
        <taxon>Arthropoda</taxon>
        <taxon>Hexapoda</taxon>
        <taxon>Insecta</taxon>
        <taxon>Pterygota</taxon>
        <taxon>Neoptera</taxon>
        <taxon>Paraneoptera</taxon>
        <taxon>Hemiptera</taxon>
        <taxon>Sternorrhyncha</taxon>
        <taxon>Psylloidea</taxon>
        <taxon>Psyllidae</taxon>
        <taxon>Psyllinae</taxon>
        <taxon>Cacopsylla</taxon>
    </lineage>
</organism>
<proteinExistence type="predicted"/>
<accession>A0A8D8ZAE9</accession>
<keyword evidence="1" id="KW-1133">Transmembrane helix</keyword>
<sequence length="131" mass="15239">MYLFFLITSAPPAEHHKSKYSKFLTYLPFIRSISKSMVVLNILERGHCPPALMLVSPSRNFENRYRGIFWKGVIAVGLCALSVLLVRFFFIIIIRKICIDSVTVVWMERPASHWCGFWRAVVGLESVWRFL</sequence>
<evidence type="ECO:0000256" key="1">
    <source>
        <dbReference type="SAM" id="Phobius"/>
    </source>
</evidence>
<name>A0A8D8ZAE9_9HEMI</name>
<keyword evidence="1" id="KW-0812">Transmembrane</keyword>